<feature type="transmembrane region" description="Helical" evidence="12">
    <location>
        <begin position="68"/>
        <end position="88"/>
    </location>
</feature>
<dbReference type="SMART" id="SM00382">
    <property type="entry name" value="AAA"/>
    <property type="match status" value="1"/>
</dbReference>
<dbReference type="Proteomes" id="UP000070529">
    <property type="component" value="Unassembled WGS sequence"/>
</dbReference>
<dbReference type="InterPro" id="IPR036640">
    <property type="entry name" value="ABC1_TM_sf"/>
</dbReference>
<keyword evidence="9 12" id="KW-0472">Membrane</keyword>
<keyword evidence="6" id="KW-0547">Nucleotide-binding</keyword>
<keyword evidence="8 12" id="KW-1133">Transmembrane helix</keyword>
<dbReference type="FunFam" id="3.40.50.300:FF:000604">
    <property type="entry name" value="ABC transporter B family member 28"/>
    <property type="match status" value="1"/>
</dbReference>
<reference evidence="15 16" key="1">
    <citation type="submission" date="2015-11" db="EMBL/GenBank/DDBJ databases">
        <title>Genomic Taxonomy of the Vibrionaceae.</title>
        <authorList>
            <person name="Gomez-Gil B."/>
            <person name="Enciso-Ibarra J."/>
        </authorList>
    </citation>
    <scope>NUCLEOTIDE SEQUENCE [LARGE SCALE GENOMIC DNA]</scope>
    <source>
        <strain evidence="15 16">CAIM 912</strain>
    </source>
</reference>
<dbReference type="GO" id="GO:0016887">
    <property type="term" value="F:ATP hydrolysis activity"/>
    <property type="evidence" value="ECO:0007669"/>
    <property type="project" value="InterPro"/>
</dbReference>
<evidence type="ECO:0000256" key="7">
    <source>
        <dbReference type="ARBA" id="ARBA00022840"/>
    </source>
</evidence>
<comment type="subcellular location">
    <subcellularLocation>
        <location evidence="1">Cell membrane</location>
        <topology evidence="1">Multi-pass membrane protein</topology>
    </subcellularLocation>
</comment>
<dbReference type="GO" id="GO:0015421">
    <property type="term" value="F:ABC-type oligopeptide transporter activity"/>
    <property type="evidence" value="ECO:0007669"/>
    <property type="project" value="TreeGrafter"/>
</dbReference>
<evidence type="ECO:0000256" key="2">
    <source>
        <dbReference type="ARBA" id="ARBA00006526"/>
    </source>
</evidence>
<dbReference type="PROSITE" id="PS50929">
    <property type="entry name" value="ABC_TM1F"/>
    <property type="match status" value="1"/>
</dbReference>
<dbReference type="InterPro" id="IPR003439">
    <property type="entry name" value="ABC_transporter-like_ATP-bd"/>
</dbReference>
<evidence type="ECO:0000259" key="14">
    <source>
        <dbReference type="PROSITE" id="PS50929"/>
    </source>
</evidence>
<comment type="similarity">
    <text evidence="2">Belongs to the ABC transporter superfamily. Drug exporter-2 (TC 3.A.1.117) family.</text>
</comment>
<evidence type="ECO:0000256" key="11">
    <source>
        <dbReference type="ARBA" id="ARBA00040960"/>
    </source>
</evidence>
<accession>A0A135IC48</accession>
<dbReference type="OrthoDB" id="9806127at2"/>
<feature type="domain" description="ABC transmembrane type-1" evidence="14">
    <location>
        <begin position="30"/>
        <end position="314"/>
    </location>
</feature>
<evidence type="ECO:0000256" key="5">
    <source>
        <dbReference type="ARBA" id="ARBA00022692"/>
    </source>
</evidence>
<keyword evidence="7 15" id="KW-0067">ATP-binding</keyword>
<dbReference type="PROSITE" id="PS50893">
    <property type="entry name" value="ABC_TRANSPORTER_2"/>
    <property type="match status" value="1"/>
</dbReference>
<evidence type="ECO:0000313" key="15">
    <source>
        <dbReference type="EMBL" id="KXF82958.1"/>
    </source>
</evidence>
<dbReference type="GO" id="GO:0005524">
    <property type="term" value="F:ATP binding"/>
    <property type="evidence" value="ECO:0007669"/>
    <property type="project" value="UniProtKB-KW"/>
</dbReference>
<evidence type="ECO:0000256" key="6">
    <source>
        <dbReference type="ARBA" id="ARBA00022741"/>
    </source>
</evidence>
<evidence type="ECO:0000259" key="13">
    <source>
        <dbReference type="PROSITE" id="PS50893"/>
    </source>
</evidence>
<evidence type="ECO:0000256" key="1">
    <source>
        <dbReference type="ARBA" id="ARBA00004651"/>
    </source>
</evidence>
<dbReference type="PANTHER" id="PTHR43394:SF1">
    <property type="entry name" value="ATP-BINDING CASSETTE SUB-FAMILY B MEMBER 10, MITOCHONDRIAL"/>
    <property type="match status" value="1"/>
</dbReference>
<dbReference type="SUPFAM" id="SSF90123">
    <property type="entry name" value="ABC transporter transmembrane region"/>
    <property type="match status" value="1"/>
</dbReference>
<dbReference type="Gene3D" id="1.20.1560.10">
    <property type="entry name" value="ABC transporter type 1, transmembrane domain"/>
    <property type="match status" value="1"/>
</dbReference>
<dbReference type="GO" id="GO:0008559">
    <property type="term" value="F:ABC-type xenobiotic transporter activity"/>
    <property type="evidence" value="ECO:0007669"/>
    <property type="project" value="UniProtKB-EC"/>
</dbReference>
<comment type="caution">
    <text evidence="15">The sequence shown here is derived from an EMBL/GenBank/DDBJ whole genome shotgun (WGS) entry which is preliminary data.</text>
</comment>
<evidence type="ECO:0000256" key="8">
    <source>
        <dbReference type="ARBA" id="ARBA00022989"/>
    </source>
</evidence>
<keyword evidence="5 12" id="KW-0812">Transmembrane</keyword>
<evidence type="ECO:0000256" key="12">
    <source>
        <dbReference type="SAM" id="Phobius"/>
    </source>
</evidence>
<dbReference type="STRING" id="294935.ATN88_04165"/>
<dbReference type="InterPro" id="IPR017871">
    <property type="entry name" value="ABC_transporter-like_CS"/>
</dbReference>
<proteinExistence type="inferred from homology"/>
<dbReference type="CDD" id="cd18544">
    <property type="entry name" value="ABC_6TM_TmrA_like"/>
    <property type="match status" value="1"/>
</dbReference>
<dbReference type="Pfam" id="PF00664">
    <property type="entry name" value="ABC_membrane"/>
    <property type="match status" value="1"/>
</dbReference>
<sequence length="603" mass="66996">MSNGLFKRSGQSSALKRLLRYTRPHKMRFAVAFAFLTVAVSAEMAIPWLAKIIIDDVIVPQTFNWDHLLMLSGAVLALYMVQCGFQYLQAVSFRHSALLVVNDVRKELFNHVLKLPIAAFDRTATGRMVSYVTNDTESLRDLFVSTLPTIIQGSLRITGIFIAIALLDWRLMVLSLVLIPVLLMTMHWYRKLSTPVLDGIRVQVSHINNRISESLQGMSLVQAFSQERTFREKFKQDNDAWFGFRTRSIAIDSLMLLPFTRLVGALAALAIVAWFGTASLQSVVEIGTLYAFLNYIERFFEPFRQLSMELRKMQVALVSSARVFELLDEPTDHTHDESKASVQLAKSKDIEFRNVHMAYEEGVNALDDVSFVAKSGQFTAIVGHSGSGKSSVVNLLMRFYQHHKGDVLIGGESIDALPDAQVRQLIGLVSQDPYMFSGSIKENIDLSGVSNETNAAMLAANAVNASGFIERLPEGYDHQPGHGGNSLSVGEKQLIALARVLAHGPEIYLLDEATANIDSETEEAVKHALSNIQHGRTVIAVAHRLSTVRNADQILVMSKGKIVQRGTHDELVSQAGEYRELYLAQKEKEEHESENAHLGLATA</sequence>
<dbReference type="EC" id="7.6.2.2" evidence="3"/>
<dbReference type="GO" id="GO:0005737">
    <property type="term" value="C:cytoplasm"/>
    <property type="evidence" value="ECO:0007669"/>
    <property type="project" value="UniProtKB-ARBA"/>
</dbReference>
<dbReference type="Gene3D" id="3.40.50.300">
    <property type="entry name" value="P-loop containing nucleotide triphosphate hydrolases"/>
    <property type="match status" value="1"/>
</dbReference>
<dbReference type="InterPro" id="IPR039421">
    <property type="entry name" value="Type_1_exporter"/>
</dbReference>
<evidence type="ECO:0000256" key="9">
    <source>
        <dbReference type="ARBA" id="ARBA00023136"/>
    </source>
</evidence>
<dbReference type="PANTHER" id="PTHR43394">
    <property type="entry name" value="ATP-DEPENDENT PERMEASE MDL1, MITOCHONDRIAL"/>
    <property type="match status" value="1"/>
</dbReference>
<keyword evidence="4" id="KW-0813">Transport</keyword>
<dbReference type="InterPro" id="IPR027417">
    <property type="entry name" value="P-loop_NTPase"/>
</dbReference>
<dbReference type="InterPro" id="IPR011527">
    <property type="entry name" value="ABC1_TM_dom"/>
</dbReference>
<organism evidence="15 16">
    <name type="scientific">Enterovibrio coralii</name>
    <dbReference type="NCBI Taxonomy" id="294935"/>
    <lineage>
        <taxon>Bacteria</taxon>
        <taxon>Pseudomonadati</taxon>
        <taxon>Pseudomonadota</taxon>
        <taxon>Gammaproteobacteria</taxon>
        <taxon>Vibrionales</taxon>
        <taxon>Vibrionaceae</taxon>
        <taxon>Enterovibrio</taxon>
    </lineage>
</organism>
<protein>
    <recommendedName>
        <fullName evidence="11">Multidrug resistance-like ATP-binding protein MdlB</fullName>
        <ecNumber evidence="3">7.6.2.2</ecNumber>
    </recommendedName>
</protein>
<dbReference type="RefSeq" id="WP_067410151.1">
    <property type="nucleotide sequence ID" value="NZ_LNTY01000006.1"/>
</dbReference>
<feature type="transmembrane region" description="Helical" evidence="12">
    <location>
        <begin position="171"/>
        <end position="189"/>
    </location>
</feature>
<evidence type="ECO:0000256" key="3">
    <source>
        <dbReference type="ARBA" id="ARBA00012191"/>
    </source>
</evidence>
<dbReference type="EMBL" id="LNTY01000006">
    <property type="protein sequence ID" value="KXF82958.1"/>
    <property type="molecule type" value="Genomic_DNA"/>
</dbReference>
<evidence type="ECO:0000256" key="10">
    <source>
        <dbReference type="ARBA" id="ARBA00034018"/>
    </source>
</evidence>
<feature type="domain" description="ABC transporter" evidence="13">
    <location>
        <begin position="350"/>
        <end position="584"/>
    </location>
</feature>
<gene>
    <name evidence="15" type="ORF">ATN88_04165</name>
</gene>
<dbReference type="AlphaFoldDB" id="A0A135IC48"/>
<evidence type="ECO:0000313" key="16">
    <source>
        <dbReference type="Proteomes" id="UP000070529"/>
    </source>
</evidence>
<evidence type="ECO:0000256" key="4">
    <source>
        <dbReference type="ARBA" id="ARBA00022448"/>
    </source>
</evidence>
<dbReference type="InterPro" id="IPR003593">
    <property type="entry name" value="AAA+_ATPase"/>
</dbReference>
<dbReference type="GO" id="GO:0005886">
    <property type="term" value="C:plasma membrane"/>
    <property type="evidence" value="ECO:0007669"/>
    <property type="project" value="UniProtKB-SubCell"/>
</dbReference>
<dbReference type="Pfam" id="PF00005">
    <property type="entry name" value="ABC_tran"/>
    <property type="match status" value="1"/>
</dbReference>
<name>A0A135IC48_9GAMM</name>
<comment type="catalytic activity">
    <reaction evidence="10">
        <text>ATP + H2O + xenobioticSide 1 = ADP + phosphate + xenobioticSide 2.</text>
        <dbReference type="EC" id="7.6.2.2"/>
    </reaction>
</comment>
<dbReference type="SUPFAM" id="SSF52540">
    <property type="entry name" value="P-loop containing nucleoside triphosphate hydrolases"/>
    <property type="match status" value="1"/>
</dbReference>
<keyword evidence="16" id="KW-1185">Reference proteome</keyword>
<dbReference type="PROSITE" id="PS00211">
    <property type="entry name" value="ABC_TRANSPORTER_1"/>
    <property type="match status" value="1"/>
</dbReference>